<keyword evidence="3" id="KW-1185">Reference proteome</keyword>
<keyword evidence="1" id="KW-0175">Coiled coil</keyword>
<dbReference type="Pfam" id="PF03382">
    <property type="entry name" value="DUF285"/>
    <property type="match status" value="2"/>
</dbReference>
<reference evidence="2 3" key="1">
    <citation type="submission" date="2016-01" db="EMBL/GenBank/DDBJ databases">
        <authorList>
            <person name="Mitreva M."/>
            <person name="Pepin K.H."/>
            <person name="Mihindukulasuriya K.A."/>
            <person name="Fulton R."/>
            <person name="Fronick C."/>
            <person name="O'Laughlin M."/>
            <person name="Miner T."/>
            <person name="Herter B."/>
            <person name="Rosa B.A."/>
            <person name="Cordes M."/>
            <person name="Tomlinson C."/>
            <person name="Wollam A."/>
            <person name="Palsikar V.B."/>
            <person name="Mardis E.R."/>
            <person name="Wilson R.K."/>
        </authorList>
    </citation>
    <scope>NUCLEOTIDE SEQUENCE [LARGE SCALE GENOMIC DNA]</scope>
    <source>
        <strain evidence="2 3">KA00071</strain>
    </source>
</reference>
<evidence type="ECO:0000313" key="2">
    <source>
        <dbReference type="EMBL" id="KXB54925.1"/>
    </source>
</evidence>
<dbReference type="NCBIfam" id="TIGR02167">
    <property type="entry name" value="Liste_lipo_26"/>
    <property type="match status" value="1"/>
</dbReference>
<dbReference type="InterPro" id="IPR011889">
    <property type="entry name" value="Liste_lipo_26"/>
</dbReference>
<dbReference type="Proteomes" id="UP000070467">
    <property type="component" value="Unassembled WGS sequence"/>
</dbReference>
<evidence type="ECO:0000256" key="1">
    <source>
        <dbReference type="SAM" id="Coils"/>
    </source>
</evidence>
<sequence length="548" mass="62255">MNIIRKNEFTKERKRHNFLSKVGKSKSTIVASFLISSSLFQPTANVLADDAPSKVVENGSKKTISGQELSSLKTIEIKIQGDNFIIKPKGEIKNGQKTSEKEALINKKKYPQEFYELTKKLKSSEAKGKTLKLEGKIYAEGDLSFLFKNAKLSNIGNLSELDTSNVTNMRGMFYQSEIEGDINSLKSWDVSNVTNMQNMFSYSKFTGNLDGLESWNTKKVTDMSGLFNNSKFNSDINGLKTWDVSSVTNMQSIFAYSNFTGTLEALKDWKVDKADNMYAMFRETKFTGTLEHLKSWNVSSVKNMGAMFANSNLTGNLEALNTWDTSKVNSMTRMFGESKFSGKITFPENFGKNKAADFSYMFDKSLTEESVLKIVNVDFKDNYVENMFNETKGVIVMKNISNFKVENTDNKTTKHIIVTDNAGFINAYKNKNFEKSIKLKFKNEEYEVKIPSVFELKGSDDEMKAVKDTIDKLIKEKIKELKKTYPNLSEDYKKTKEMTEKETNTPIYLIQDYTLTEAKTNTKPILEVVDKQIKVGEELDLKSLITKA</sequence>
<gene>
    <name evidence="2" type="ORF">HMPREF1871_01271</name>
</gene>
<accession>A0ABR5TKE7</accession>
<protein>
    <submittedName>
        <fullName evidence="2">Bacterial surface protein 26-residue PARCEL repeat-containing domain protein</fullName>
    </submittedName>
</protein>
<feature type="coiled-coil region" evidence="1">
    <location>
        <begin position="456"/>
        <end position="498"/>
    </location>
</feature>
<organism evidence="2 3">
    <name type="scientific">Gemelliphila asaccharolytica</name>
    <dbReference type="NCBI Taxonomy" id="502393"/>
    <lineage>
        <taxon>Bacteria</taxon>
        <taxon>Bacillati</taxon>
        <taxon>Bacillota</taxon>
        <taxon>Bacilli</taxon>
        <taxon>Bacillales</taxon>
        <taxon>Gemellaceae</taxon>
        <taxon>Gemelliphila</taxon>
    </lineage>
</organism>
<comment type="caution">
    <text evidence="2">The sequence shown here is derived from an EMBL/GenBank/DDBJ whole genome shotgun (WGS) entry which is preliminary data.</text>
</comment>
<dbReference type="RefSeq" id="WP_066131254.1">
    <property type="nucleotide sequence ID" value="NZ_KQ959912.1"/>
</dbReference>
<evidence type="ECO:0000313" key="3">
    <source>
        <dbReference type="Proteomes" id="UP000070467"/>
    </source>
</evidence>
<name>A0ABR5TKE7_9BACL</name>
<dbReference type="EMBL" id="LSDB01000080">
    <property type="protein sequence ID" value="KXB54925.1"/>
    <property type="molecule type" value="Genomic_DNA"/>
</dbReference>
<dbReference type="InterPro" id="IPR005046">
    <property type="entry name" value="DUF285"/>
</dbReference>
<feature type="non-terminal residue" evidence="2">
    <location>
        <position position="548"/>
    </location>
</feature>
<proteinExistence type="predicted"/>